<dbReference type="InterPro" id="IPR011010">
    <property type="entry name" value="DNA_brk_join_enz"/>
</dbReference>
<evidence type="ECO:0000256" key="8">
    <source>
        <dbReference type="ARBA" id="ARBA00023306"/>
    </source>
</evidence>
<dbReference type="Proteomes" id="UP000727654">
    <property type="component" value="Unassembled WGS sequence"/>
</dbReference>
<organism evidence="12 13">
    <name type="scientific">Cupriavidus laharis</name>
    <dbReference type="NCBI Taxonomy" id="151654"/>
    <lineage>
        <taxon>Bacteria</taxon>
        <taxon>Pseudomonadati</taxon>
        <taxon>Pseudomonadota</taxon>
        <taxon>Betaproteobacteria</taxon>
        <taxon>Burkholderiales</taxon>
        <taxon>Burkholderiaceae</taxon>
        <taxon>Cupriavidus</taxon>
    </lineage>
</organism>
<gene>
    <name evidence="12" type="primary">xerC_10</name>
    <name evidence="12" type="ORF">LMG23992_05229</name>
</gene>
<comment type="caution">
    <text evidence="12">The sequence shown here is derived from an EMBL/GenBank/DDBJ whole genome shotgun (WGS) entry which is preliminary data.</text>
</comment>
<keyword evidence="6 9" id="KW-0238">DNA-binding</keyword>
<evidence type="ECO:0000256" key="7">
    <source>
        <dbReference type="ARBA" id="ARBA00023172"/>
    </source>
</evidence>
<feature type="domain" description="Core-binding (CB)" evidence="11">
    <location>
        <begin position="66"/>
        <end position="174"/>
    </location>
</feature>
<keyword evidence="2" id="KW-0963">Cytoplasm</keyword>
<evidence type="ECO:0000256" key="4">
    <source>
        <dbReference type="ARBA" id="ARBA00022829"/>
    </source>
</evidence>
<dbReference type="InterPro" id="IPR002104">
    <property type="entry name" value="Integrase_catalytic"/>
</dbReference>
<dbReference type="EMBL" id="CAJZAI010000024">
    <property type="protein sequence ID" value="CAG9184433.1"/>
    <property type="molecule type" value="Genomic_DNA"/>
</dbReference>
<keyword evidence="8" id="KW-0131">Cell cycle</keyword>
<keyword evidence="4" id="KW-0159">Chromosome partition</keyword>
<dbReference type="PANTHER" id="PTHR30349">
    <property type="entry name" value="PHAGE INTEGRASE-RELATED"/>
    <property type="match status" value="1"/>
</dbReference>
<keyword evidence="7" id="KW-0233">DNA recombination</keyword>
<evidence type="ECO:0000313" key="13">
    <source>
        <dbReference type="Proteomes" id="UP000727654"/>
    </source>
</evidence>
<dbReference type="PROSITE" id="PS51898">
    <property type="entry name" value="TYR_RECOMBINASE"/>
    <property type="match status" value="1"/>
</dbReference>
<dbReference type="Gene3D" id="1.10.443.10">
    <property type="entry name" value="Intergrase catalytic core"/>
    <property type="match status" value="1"/>
</dbReference>
<comment type="subcellular location">
    <subcellularLocation>
        <location evidence="1">Cytoplasm</location>
    </subcellularLocation>
</comment>
<dbReference type="InterPro" id="IPR050090">
    <property type="entry name" value="Tyrosine_recombinase_XerCD"/>
</dbReference>
<evidence type="ECO:0000259" key="10">
    <source>
        <dbReference type="PROSITE" id="PS51898"/>
    </source>
</evidence>
<evidence type="ECO:0000256" key="1">
    <source>
        <dbReference type="ARBA" id="ARBA00004496"/>
    </source>
</evidence>
<dbReference type="InterPro" id="IPR013762">
    <property type="entry name" value="Integrase-like_cat_sf"/>
</dbReference>
<dbReference type="SUPFAM" id="SSF56349">
    <property type="entry name" value="DNA breaking-rejoining enzymes"/>
    <property type="match status" value="1"/>
</dbReference>
<dbReference type="Gene3D" id="1.10.150.130">
    <property type="match status" value="1"/>
</dbReference>
<evidence type="ECO:0000256" key="9">
    <source>
        <dbReference type="PROSITE-ProRule" id="PRU01248"/>
    </source>
</evidence>
<keyword evidence="5" id="KW-0229">DNA integration</keyword>
<dbReference type="PROSITE" id="PS51900">
    <property type="entry name" value="CB"/>
    <property type="match status" value="1"/>
</dbReference>
<name>A0ABN7ZGW6_9BURK</name>
<keyword evidence="13" id="KW-1185">Reference proteome</keyword>
<evidence type="ECO:0000259" key="11">
    <source>
        <dbReference type="PROSITE" id="PS51900"/>
    </source>
</evidence>
<keyword evidence="3" id="KW-0132">Cell division</keyword>
<proteinExistence type="predicted"/>
<evidence type="ECO:0000256" key="3">
    <source>
        <dbReference type="ARBA" id="ARBA00022618"/>
    </source>
</evidence>
<dbReference type="PANTHER" id="PTHR30349:SF77">
    <property type="entry name" value="TYROSINE RECOMBINASE XERC"/>
    <property type="match status" value="1"/>
</dbReference>
<feature type="domain" description="Tyr recombinase" evidence="10">
    <location>
        <begin position="197"/>
        <end position="414"/>
    </location>
</feature>
<sequence length="421" mass="46720">MSIIVLKLRFRLTPHMDSSSDISHPAVRALPATSPTPLERLHLPEGLSGAQGKNRAPARGAQIAASDDLSAVAAWLARYANSPATLQAYRREIERLVLWATLQRGKPMSSLTHEDLLAYEHFLSDPQPAARWVLAAGKKLARSHPDWRPFAGPLSPASTRQAMVILNACFAWLTEAGYLAGNPLSLARRRRGPAKARITRYLSHALWDAVKEAVEAMPAETDRERLHAARCRWLCTVLYLGGLRAAEVAGTTMGAFFCRRDAQGTERWWLEVTGKGNKPRLVPATDELIAELARYRRAHGLPPAPQPGEARPLVLPVIGREKALSRGALHLVIKEVFGMAAERLRARGPEWEAQAELLASASAHWLRHTAGSHMSDRQVDLRHVRDNFGHASIATTSIYLHTEDDARHQATQERHRIKWAK</sequence>
<evidence type="ECO:0000313" key="12">
    <source>
        <dbReference type="EMBL" id="CAG9184433.1"/>
    </source>
</evidence>
<evidence type="ECO:0000256" key="2">
    <source>
        <dbReference type="ARBA" id="ARBA00022490"/>
    </source>
</evidence>
<accession>A0ABN7ZGW6</accession>
<reference evidence="12 13" key="1">
    <citation type="submission" date="2021-08" db="EMBL/GenBank/DDBJ databases">
        <authorList>
            <person name="Peeters C."/>
        </authorList>
    </citation>
    <scope>NUCLEOTIDE SEQUENCE [LARGE SCALE GENOMIC DNA]</scope>
    <source>
        <strain evidence="12 13">LMG 23992</strain>
    </source>
</reference>
<evidence type="ECO:0000256" key="6">
    <source>
        <dbReference type="ARBA" id="ARBA00023125"/>
    </source>
</evidence>
<protein>
    <submittedName>
        <fullName evidence="12">Tyrosine recombinase XerC</fullName>
    </submittedName>
</protein>
<evidence type="ECO:0000256" key="5">
    <source>
        <dbReference type="ARBA" id="ARBA00022908"/>
    </source>
</evidence>
<dbReference type="InterPro" id="IPR044068">
    <property type="entry name" value="CB"/>
</dbReference>
<dbReference type="InterPro" id="IPR010998">
    <property type="entry name" value="Integrase_recombinase_N"/>
</dbReference>
<dbReference type="Pfam" id="PF00589">
    <property type="entry name" value="Phage_integrase"/>
    <property type="match status" value="1"/>
</dbReference>